<comment type="caution">
    <text evidence="2">The sequence shown here is derived from an EMBL/GenBank/DDBJ whole genome shotgun (WGS) entry which is preliminary data.</text>
</comment>
<feature type="region of interest" description="Disordered" evidence="1">
    <location>
        <begin position="1"/>
        <end position="22"/>
    </location>
</feature>
<reference evidence="2 3" key="1">
    <citation type="submission" date="2017-04" db="EMBL/GenBank/DDBJ databases">
        <title>Genome sequencing of [Candida] sorbophila.</title>
        <authorList>
            <person name="Ahn J.O."/>
        </authorList>
    </citation>
    <scope>NUCLEOTIDE SEQUENCE [LARGE SCALE GENOMIC DNA]</scope>
    <source>
        <strain evidence="2 3">DS02</strain>
    </source>
</reference>
<organism evidence="2 3">
    <name type="scientific">Wickerhamiella sorbophila</name>
    <dbReference type="NCBI Taxonomy" id="45607"/>
    <lineage>
        <taxon>Eukaryota</taxon>
        <taxon>Fungi</taxon>
        <taxon>Dikarya</taxon>
        <taxon>Ascomycota</taxon>
        <taxon>Saccharomycotina</taxon>
        <taxon>Dipodascomycetes</taxon>
        <taxon>Dipodascales</taxon>
        <taxon>Trichomonascaceae</taxon>
        <taxon>Wickerhamiella</taxon>
    </lineage>
</organism>
<gene>
    <name evidence="2" type="ORF">B9G98_03791</name>
</gene>
<evidence type="ECO:0008006" key="4">
    <source>
        <dbReference type="Google" id="ProtNLM"/>
    </source>
</evidence>
<proteinExistence type="predicted"/>
<keyword evidence="3" id="KW-1185">Reference proteome</keyword>
<dbReference type="RefSeq" id="XP_024666116.1">
    <property type="nucleotide sequence ID" value="XM_024810348.1"/>
</dbReference>
<evidence type="ECO:0000256" key="1">
    <source>
        <dbReference type="SAM" id="MobiDB-lite"/>
    </source>
</evidence>
<dbReference type="Proteomes" id="UP000238350">
    <property type="component" value="Unassembled WGS sequence"/>
</dbReference>
<evidence type="ECO:0000313" key="2">
    <source>
        <dbReference type="EMBL" id="PRT56171.1"/>
    </source>
</evidence>
<dbReference type="GeneID" id="36517539"/>
<evidence type="ECO:0000313" key="3">
    <source>
        <dbReference type="Proteomes" id="UP000238350"/>
    </source>
</evidence>
<accession>A0A2T0FMF6</accession>
<name>A0A2T0FMF6_9ASCO</name>
<sequence>MAIGLPMNDPLPRASISPSKRQSLKAHRTKYITKVFDEVLFDTTENQFLIPVETNNYETTSFNCAFSLLSEVDLAVYINASRIVADFAGATVSREPLSDSLCMHIISKEKKRYQIFCTQPTDQFCNEFELVESTLVGNLTSSLVELAVDLGLAKFAITDYTHWIFYSLHKHDGKVILVVKSVHHESVDPTIRSALLIQLMFGNNSTRTQEELSMRRELGRFVECLKGPEASLYPRFEFGPVSMSRQKPLIEVRLLKDGPTPEGLIDLLHDNVEIMYLQKYGTSSQLVSIDGTRMVLKTFANVQTWLKVLDVYTKWLSTLQGRTLPYLYAPVTSDPFRGNCRRQLGLLLEYVEGIPLSMWLQQPFIPRHLSVAEAKQLVQANCMMSLQTVHSHNVANGAIESTFMVHTLDLSVSMINWDSARFGGTLERDNRNLKRWFKYED</sequence>
<protein>
    <recommendedName>
        <fullName evidence="4">Protein kinase domain-containing protein</fullName>
    </recommendedName>
</protein>
<dbReference type="AlphaFoldDB" id="A0A2T0FMF6"/>
<dbReference type="EMBL" id="NDIQ01000022">
    <property type="protein sequence ID" value="PRT56171.1"/>
    <property type="molecule type" value="Genomic_DNA"/>
</dbReference>